<proteinExistence type="predicted"/>
<gene>
    <name evidence="2" type="primary">LOC100374158</name>
</gene>
<reference evidence="2" key="1">
    <citation type="submission" date="2025-08" db="UniProtKB">
        <authorList>
            <consortium name="RefSeq"/>
        </authorList>
    </citation>
    <scope>IDENTIFICATION</scope>
    <source>
        <tissue evidence="2">Testes</tissue>
    </source>
</reference>
<organism evidence="1 2">
    <name type="scientific">Saccoglossus kowalevskii</name>
    <name type="common">Acorn worm</name>
    <dbReference type="NCBI Taxonomy" id="10224"/>
    <lineage>
        <taxon>Eukaryota</taxon>
        <taxon>Metazoa</taxon>
        <taxon>Hemichordata</taxon>
        <taxon>Enteropneusta</taxon>
        <taxon>Harrimaniidae</taxon>
        <taxon>Saccoglossus</taxon>
    </lineage>
</organism>
<dbReference type="RefSeq" id="XP_002732599.1">
    <property type="nucleotide sequence ID" value="XM_002732553.2"/>
</dbReference>
<accession>A0ABM0GLJ9</accession>
<protein>
    <submittedName>
        <fullName evidence="2">Uncharacterized protein LOC100374158</fullName>
    </submittedName>
</protein>
<name>A0ABM0GLJ9_SACKO</name>
<evidence type="ECO:0000313" key="1">
    <source>
        <dbReference type="Proteomes" id="UP000694865"/>
    </source>
</evidence>
<dbReference type="Proteomes" id="UP000694865">
    <property type="component" value="Unplaced"/>
</dbReference>
<dbReference type="GeneID" id="100374158"/>
<evidence type="ECO:0000313" key="2">
    <source>
        <dbReference type="RefSeq" id="XP_002732599.1"/>
    </source>
</evidence>
<sequence length="202" mass="23673">MASYSYKERHFNYERGIAHLCVERFMVVLYDDILPLYERLSQESREQITSLTIEFLRSLQFALENQKKEVSDNRLLHDALQKFESHLDNLTDEQRNFPRHPYLLMLEMIGLLHGFSDCDEIVLSRLLYYHEKLKPCEPGQRDSNNILESTTICQAKIDVHKIVSWGGSVPCKGLKKPYIDAMLTRGVFHPDITKDNRGRRIS</sequence>
<keyword evidence="1" id="KW-1185">Reference proteome</keyword>